<proteinExistence type="inferred from homology"/>
<keyword evidence="4" id="KW-1185">Reference proteome</keyword>
<evidence type="ECO:0000313" key="4">
    <source>
        <dbReference type="Proteomes" id="UP000240987"/>
    </source>
</evidence>
<dbReference type="OrthoDB" id="9782820at2"/>
<dbReference type="CDD" id="cd07361">
    <property type="entry name" value="MEMO_like"/>
    <property type="match status" value="1"/>
</dbReference>
<dbReference type="Proteomes" id="UP000240987">
    <property type="component" value="Unassembled WGS sequence"/>
</dbReference>
<reference evidence="3 4" key="1">
    <citation type="submission" date="2018-01" db="EMBL/GenBank/DDBJ databases">
        <title>Whole genome sequencing of Histamine producing bacteria.</title>
        <authorList>
            <person name="Butler K."/>
        </authorList>
    </citation>
    <scope>NUCLEOTIDE SEQUENCE [LARGE SCALE GENOMIC DNA]</scope>
    <source>
        <strain evidence="3 4">JCM 12947</strain>
    </source>
</reference>
<dbReference type="AlphaFoldDB" id="A0A2T3JQQ7"/>
<dbReference type="Pfam" id="PF01875">
    <property type="entry name" value="Memo"/>
    <property type="match status" value="1"/>
</dbReference>
<evidence type="ECO:0000256" key="1">
    <source>
        <dbReference type="ARBA" id="ARBA00006315"/>
    </source>
</evidence>
<dbReference type="Gene3D" id="3.40.830.10">
    <property type="entry name" value="LigB-like"/>
    <property type="match status" value="1"/>
</dbReference>
<dbReference type="NCBIfam" id="TIGR04336">
    <property type="entry name" value="AmmeMemoSam_B"/>
    <property type="match status" value="1"/>
</dbReference>
<dbReference type="PANTHER" id="PTHR11060">
    <property type="entry name" value="PROTEIN MEMO1"/>
    <property type="match status" value="1"/>
</dbReference>
<accession>A0A2T3JQQ7</accession>
<comment type="similarity">
    <text evidence="1 2">Belongs to the MEMO1 family.</text>
</comment>
<dbReference type="EMBL" id="PYMJ01000001">
    <property type="protein sequence ID" value="PSU51378.1"/>
    <property type="molecule type" value="Genomic_DNA"/>
</dbReference>
<dbReference type="PANTHER" id="PTHR11060:SF0">
    <property type="entry name" value="PROTEIN MEMO1"/>
    <property type="match status" value="1"/>
</dbReference>
<dbReference type="HAMAP" id="MF_00055">
    <property type="entry name" value="MEMO1"/>
    <property type="match status" value="1"/>
</dbReference>
<evidence type="ECO:0000313" key="3">
    <source>
        <dbReference type="EMBL" id="PSU51378.1"/>
    </source>
</evidence>
<comment type="caution">
    <text evidence="3">The sequence shown here is derived from an EMBL/GenBank/DDBJ whole genome shotgun (WGS) entry which is preliminary data.</text>
</comment>
<sequence length="262" mass="28998">MTTRSPAVAGRFYEKSAPLLQKQLDDWVSPPATHRNLIRALIVPHAGYIYSGEVAAKAYCQLQPQAETIKKVILVGPSHRYAFHGCAVPNSRYFSTPLGSVSIDIQSIDNLIKIDDIKVSDQVHAQEHCLEVQLPFLQTCLHQFTLLPLLTSDISATQVAKIIGELWQQEDTLLVISSDLSHFHPYADAQCIDQNTCSTIERFEPSLTAEQACGSTGINALLLLAKKRGYQLTRMELKNSGDTAGDKERVVGYVSYLVSEIQ</sequence>
<gene>
    <name evidence="3" type="primary">amrB</name>
    <name evidence="3" type="ORF">C9J12_00050</name>
</gene>
<protein>
    <recommendedName>
        <fullName evidence="2">MEMO1 family protein C9J12_00050</fullName>
    </recommendedName>
</protein>
<evidence type="ECO:0000256" key="2">
    <source>
        <dbReference type="HAMAP-Rule" id="MF_00055"/>
    </source>
</evidence>
<organism evidence="3 4">
    <name type="scientific">Photobacterium frigidiphilum</name>
    <dbReference type="NCBI Taxonomy" id="264736"/>
    <lineage>
        <taxon>Bacteria</taxon>
        <taxon>Pseudomonadati</taxon>
        <taxon>Pseudomonadota</taxon>
        <taxon>Gammaproteobacteria</taxon>
        <taxon>Vibrionales</taxon>
        <taxon>Vibrionaceae</taxon>
        <taxon>Photobacterium</taxon>
    </lineage>
</organism>
<name>A0A2T3JQQ7_9GAMM</name>
<dbReference type="InterPro" id="IPR002737">
    <property type="entry name" value="MEMO1_fam"/>
</dbReference>
<dbReference type="RefSeq" id="WP_107240851.1">
    <property type="nucleotide sequence ID" value="NZ_PYMJ01000001.1"/>
</dbReference>